<dbReference type="EMBL" id="NZEX01000024">
    <property type="protein sequence ID" value="MAH62318.1"/>
    <property type="molecule type" value="Genomic_DNA"/>
</dbReference>
<proteinExistence type="predicted"/>
<feature type="signal peptide" evidence="2">
    <location>
        <begin position="1"/>
        <end position="19"/>
    </location>
</feature>
<sequence>MVVQSSVLLIAFYCSLAMALPVSTTPNALAYATGLLENLQLLEIGALIIGIGFVSSYLLAMLLW</sequence>
<evidence type="ECO:0000313" key="4">
    <source>
        <dbReference type="Proteomes" id="UP000226525"/>
    </source>
</evidence>
<evidence type="ECO:0000256" key="2">
    <source>
        <dbReference type="SAM" id="SignalP"/>
    </source>
</evidence>
<dbReference type="AlphaFoldDB" id="A0A2D6YGN6"/>
<organism evidence="3 4">
    <name type="scientific">SAR324 cluster bacterium</name>
    <dbReference type="NCBI Taxonomy" id="2024889"/>
    <lineage>
        <taxon>Bacteria</taxon>
        <taxon>Deltaproteobacteria</taxon>
        <taxon>SAR324 cluster</taxon>
    </lineage>
</organism>
<keyword evidence="1" id="KW-0472">Membrane</keyword>
<keyword evidence="1" id="KW-1133">Transmembrane helix</keyword>
<feature type="transmembrane region" description="Helical" evidence="1">
    <location>
        <begin position="43"/>
        <end position="63"/>
    </location>
</feature>
<reference evidence="4" key="1">
    <citation type="submission" date="2017-09" db="EMBL/GenBank/DDBJ databases">
        <title>The Reconstruction of 2,631 Draft Metagenome-Assembled Genomes from the Global Oceans.</title>
        <authorList>
            <person name="Tully B.J."/>
            <person name="Graham E.D."/>
            <person name="Heidelberg J.F."/>
        </authorList>
    </citation>
    <scope>NUCLEOTIDE SEQUENCE [LARGE SCALE GENOMIC DNA]</scope>
</reference>
<keyword evidence="1" id="KW-0812">Transmembrane</keyword>
<protein>
    <submittedName>
        <fullName evidence="3">Uncharacterized protein</fullName>
    </submittedName>
</protein>
<comment type="caution">
    <text evidence="3">The sequence shown here is derived from an EMBL/GenBank/DDBJ whole genome shotgun (WGS) entry which is preliminary data.</text>
</comment>
<evidence type="ECO:0000313" key="3">
    <source>
        <dbReference type="EMBL" id="MAH62318.1"/>
    </source>
</evidence>
<gene>
    <name evidence="3" type="ORF">CMN54_02465</name>
</gene>
<keyword evidence="2" id="KW-0732">Signal</keyword>
<evidence type="ECO:0000256" key="1">
    <source>
        <dbReference type="SAM" id="Phobius"/>
    </source>
</evidence>
<accession>A0A2D6YGN6</accession>
<feature type="chain" id="PRO_5014783750" evidence="2">
    <location>
        <begin position="20"/>
        <end position="64"/>
    </location>
</feature>
<name>A0A2D6YGN6_9DELT</name>
<dbReference type="Proteomes" id="UP000226525">
    <property type="component" value="Unassembled WGS sequence"/>
</dbReference>